<name>A0A0B0P677_GOSAR</name>
<protein>
    <submittedName>
        <fullName evidence="1">Uncharacterized protein</fullName>
    </submittedName>
</protein>
<evidence type="ECO:0000313" key="1">
    <source>
        <dbReference type="EMBL" id="KHG18841.1"/>
    </source>
</evidence>
<dbReference type="EMBL" id="KN411505">
    <property type="protein sequence ID" value="KHG18841.1"/>
    <property type="molecule type" value="Genomic_DNA"/>
</dbReference>
<accession>A0A0B0P677</accession>
<evidence type="ECO:0000313" key="2">
    <source>
        <dbReference type="Proteomes" id="UP000032142"/>
    </source>
</evidence>
<reference evidence="2" key="1">
    <citation type="submission" date="2014-09" db="EMBL/GenBank/DDBJ databases">
        <authorList>
            <person name="Mudge J."/>
            <person name="Ramaraj T."/>
            <person name="Lindquist I.E."/>
            <person name="Bharti A.K."/>
            <person name="Sundararajan A."/>
            <person name="Cameron C.T."/>
            <person name="Woodward J.E."/>
            <person name="May G.D."/>
            <person name="Brubaker C."/>
            <person name="Broadhvest J."/>
            <person name="Wilkins T.A."/>
        </authorList>
    </citation>
    <scope>NUCLEOTIDE SEQUENCE</scope>
    <source>
        <strain evidence="2">cv. AKA8401</strain>
    </source>
</reference>
<keyword evidence="2" id="KW-1185">Reference proteome</keyword>
<organism evidence="1 2">
    <name type="scientific">Gossypium arboreum</name>
    <name type="common">Tree cotton</name>
    <name type="synonym">Gossypium nanking</name>
    <dbReference type="NCBI Taxonomy" id="29729"/>
    <lineage>
        <taxon>Eukaryota</taxon>
        <taxon>Viridiplantae</taxon>
        <taxon>Streptophyta</taxon>
        <taxon>Embryophyta</taxon>
        <taxon>Tracheophyta</taxon>
        <taxon>Spermatophyta</taxon>
        <taxon>Magnoliopsida</taxon>
        <taxon>eudicotyledons</taxon>
        <taxon>Gunneridae</taxon>
        <taxon>Pentapetalae</taxon>
        <taxon>rosids</taxon>
        <taxon>malvids</taxon>
        <taxon>Malvales</taxon>
        <taxon>Malvaceae</taxon>
        <taxon>Malvoideae</taxon>
        <taxon>Gossypium</taxon>
    </lineage>
</organism>
<sequence>MWFCTPEKFWRETPF</sequence>
<proteinExistence type="predicted"/>
<dbReference type="Proteomes" id="UP000032142">
    <property type="component" value="Unassembled WGS sequence"/>
</dbReference>
<gene>
    <name evidence="1" type="ORF">F383_24497</name>
</gene>